<dbReference type="AlphaFoldDB" id="A0A7I8L2W1"/>
<evidence type="ECO:0000313" key="4">
    <source>
        <dbReference type="EMBL" id="CAA7404122.1"/>
    </source>
</evidence>
<feature type="region of interest" description="Disordered" evidence="3">
    <location>
        <begin position="1"/>
        <end position="47"/>
    </location>
</feature>
<dbReference type="OrthoDB" id="1893323at2759"/>
<feature type="compositionally biased region" description="Low complexity" evidence="3">
    <location>
        <begin position="38"/>
        <end position="47"/>
    </location>
</feature>
<dbReference type="SUPFAM" id="SSF48452">
    <property type="entry name" value="TPR-like"/>
    <property type="match status" value="1"/>
</dbReference>
<dbReference type="InterPro" id="IPR011990">
    <property type="entry name" value="TPR-like_helical_dom_sf"/>
</dbReference>
<keyword evidence="5" id="KW-1185">Reference proteome</keyword>
<protein>
    <submittedName>
        <fullName evidence="4">Uncharacterized protein</fullName>
    </submittedName>
</protein>
<evidence type="ECO:0000256" key="2">
    <source>
        <dbReference type="PROSITE-ProRule" id="PRU00708"/>
    </source>
</evidence>
<dbReference type="Pfam" id="PF01535">
    <property type="entry name" value="PPR"/>
    <property type="match status" value="4"/>
</dbReference>
<sequence length="454" mass="48784">MAAAAGLATAPPPPPLHRLPISAAPSSSSQRLSRRPPRATARATATGGATAAGWSFERRMRESLAVLDLMQSQSMEPDPSLLCTLIQSCSDEGDLQFGRKVHERALRCGLASDPFVANSLVAMYARCGHLGTARRLFDEIPTKNVVSWTTAISMYLRAGFPHDALDLYRSMRADPSAPKPNAFTYAAALTSCARARDLQMGVSIHREAAAGADGCLQDEFFVVALVDMYCKCGRVEEARQIFDAMPSIKIVACTAMMEGCNANGRSREALIIARKTMSSGHGVKLKLLGDKLGLPTLLRACSMETALRQAQEIHAAIIKLRYDLSPKAAASLVELYEKCDKVAAAHRIFDHIGAKDPGLWGRLVFGYVRNGLCNEALGVFLEMVSSGVDPGIFVVSGALKACVGLMGAEEGRQIHGRAVKAGHVLLEDSLLGSSLVELYSKCGEHEEASKLKRK</sequence>
<dbReference type="InterPro" id="IPR002885">
    <property type="entry name" value="PPR_rpt"/>
</dbReference>
<dbReference type="PANTHER" id="PTHR24015">
    <property type="entry name" value="OS07G0578800 PROTEIN-RELATED"/>
    <property type="match status" value="1"/>
</dbReference>
<dbReference type="InterPro" id="IPR046960">
    <property type="entry name" value="PPR_At4g14850-like_plant"/>
</dbReference>
<keyword evidence="1" id="KW-0677">Repeat</keyword>
<feature type="repeat" description="PPR" evidence="2">
    <location>
        <begin position="144"/>
        <end position="178"/>
    </location>
</feature>
<dbReference type="GO" id="GO:0009451">
    <property type="term" value="P:RNA modification"/>
    <property type="evidence" value="ECO:0007669"/>
    <property type="project" value="InterPro"/>
</dbReference>
<dbReference type="PROSITE" id="PS51375">
    <property type="entry name" value="PPR"/>
    <property type="match status" value="3"/>
</dbReference>
<dbReference type="Gene3D" id="1.25.40.10">
    <property type="entry name" value="Tetratricopeptide repeat domain"/>
    <property type="match status" value="3"/>
</dbReference>
<reference evidence="4" key="1">
    <citation type="submission" date="2020-02" db="EMBL/GenBank/DDBJ databases">
        <authorList>
            <person name="Scholz U."/>
            <person name="Mascher M."/>
            <person name="Fiebig A."/>
        </authorList>
    </citation>
    <scope>NUCLEOTIDE SEQUENCE</scope>
</reference>
<dbReference type="PANTHER" id="PTHR24015:SF739">
    <property type="entry name" value="OS03G0644200 PROTEIN"/>
    <property type="match status" value="1"/>
</dbReference>
<dbReference type="FunFam" id="1.25.40.10:FF:000196">
    <property type="entry name" value="Pentatricopeptide repeat-containing protein At4g14850"/>
    <property type="match status" value="1"/>
</dbReference>
<evidence type="ECO:0000256" key="3">
    <source>
        <dbReference type="SAM" id="MobiDB-lite"/>
    </source>
</evidence>
<feature type="compositionally biased region" description="Low complexity" evidence="3">
    <location>
        <begin position="18"/>
        <end position="31"/>
    </location>
</feature>
<evidence type="ECO:0000256" key="1">
    <source>
        <dbReference type="ARBA" id="ARBA00022737"/>
    </source>
</evidence>
<evidence type="ECO:0000313" key="5">
    <source>
        <dbReference type="Proteomes" id="UP000663760"/>
    </source>
</evidence>
<dbReference type="EMBL" id="LR746273">
    <property type="protein sequence ID" value="CAA7404122.1"/>
    <property type="molecule type" value="Genomic_DNA"/>
</dbReference>
<dbReference type="NCBIfam" id="TIGR00756">
    <property type="entry name" value="PPR"/>
    <property type="match status" value="3"/>
</dbReference>
<gene>
    <name evidence="4" type="ORF">SI8410_10014800</name>
</gene>
<dbReference type="Proteomes" id="UP000663760">
    <property type="component" value="Chromosome 10"/>
</dbReference>
<feature type="repeat" description="PPR" evidence="2">
    <location>
        <begin position="218"/>
        <end position="252"/>
    </location>
</feature>
<accession>A0A7I8L2W1</accession>
<organism evidence="4 5">
    <name type="scientific">Spirodela intermedia</name>
    <name type="common">Intermediate duckweed</name>
    <dbReference type="NCBI Taxonomy" id="51605"/>
    <lineage>
        <taxon>Eukaryota</taxon>
        <taxon>Viridiplantae</taxon>
        <taxon>Streptophyta</taxon>
        <taxon>Embryophyta</taxon>
        <taxon>Tracheophyta</taxon>
        <taxon>Spermatophyta</taxon>
        <taxon>Magnoliopsida</taxon>
        <taxon>Liliopsida</taxon>
        <taxon>Araceae</taxon>
        <taxon>Lemnoideae</taxon>
        <taxon>Spirodela</taxon>
    </lineage>
</organism>
<proteinExistence type="predicted"/>
<feature type="repeat" description="PPR" evidence="2">
    <location>
        <begin position="356"/>
        <end position="390"/>
    </location>
</feature>
<dbReference type="GO" id="GO:0003723">
    <property type="term" value="F:RNA binding"/>
    <property type="evidence" value="ECO:0007669"/>
    <property type="project" value="InterPro"/>
</dbReference>
<name>A0A7I8L2W1_SPIIN</name>